<feature type="domain" description="Dynein heavy chain AAA module D4" evidence="17">
    <location>
        <begin position="808"/>
        <end position="1068"/>
    </location>
</feature>
<accession>A0A9P0CRM1</accession>
<evidence type="ECO:0000259" key="14">
    <source>
        <dbReference type="Pfam" id="PF03028"/>
    </source>
</evidence>
<evidence type="ECO:0000259" key="15">
    <source>
        <dbReference type="Pfam" id="PF12774"/>
    </source>
</evidence>
<feature type="domain" description="Dynein heavy chain ATP-binding dynein motor region" evidence="18">
    <location>
        <begin position="1457"/>
        <end position="1678"/>
    </location>
</feature>
<evidence type="ECO:0000256" key="10">
    <source>
        <dbReference type="ARBA" id="ARBA00023175"/>
    </source>
</evidence>
<protein>
    <recommendedName>
        <fullName evidence="24">Dynein heavy chain 7, axonemal</fullName>
    </recommendedName>
</protein>
<dbReference type="Gene3D" id="6.10.140.1060">
    <property type="match status" value="1"/>
</dbReference>
<keyword evidence="11" id="KW-0206">Cytoskeleton</keyword>
<dbReference type="InterPro" id="IPR026983">
    <property type="entry name" value="DHC"/>
</dbReference>
<dbReference type="InterPro" id="IPR027417">
    <property type="entry name" value="P-loop_NTPase"/>
</dbReference>
<dbReference type="Gene3D" id="1.10.8.1220">
    <property type="match status" value="1"/>
</dbReference>
<dbReference type="FunFam" id="1.20.920.20:FF:000006">
    <property type="entry name" value="Dynein, axonemal, heavy chain 6"/>
    <property type="match status" value="1"/>
</dbReference>
<dbReference type="InterPro" id="IPR041658">
    <property type="entry name" value="AAA_lid_11"/>
</dbReference>
<comment type="similarity">
    <text evidence="2">Belongs to the dynein heavy chain family.</text>
</comment>
<dbReference type="Pfam" id="PF03028">
    <property type="entry name" value="Dynein_heavy"/>
    <property type="match status" value="1"/>
</dbReference>
<evidence type="ECO:0000256" key="2">
    <source>
        <dbReference type="ARBA" id="ARBA00008887"/>
    </source>
</evidence>
<dbReference type="FunFam" id="3.40.50.300:FF:000362">
    <property type="entry name" value="Dynein, axonemal, heavy chain 6"/>
    <property type="match status" value="1"/>
</dbReference>
<evidence type="ECO:0000259" key="19">
    <source>
        <dbReference type="Pfam" id="PF17852"/>
    </source>
</evidence>
<proteinExistence type="inferred from homology"/>
<dbReference type="GO" id="GO:0005930">
    <property type="term" value="C:axoneme"/>
    <property type="evidence" value="ECO:0007669"/>
    <property type="project" value="UniProtKB-SubCell"/>
</dbReference>
<feature type="domain" description="Dynein heavy chain coiled coil stalk" evidence="16">
    <location>
        <begin position="1084"/>
        <end position="1429"/>
    </location>
</feature>
<dbReference type="Pfam" id="PF12774">
    <property type="entry name" value="AAA_6"/>
    <property type="match status" value="1"/>
</dbReference>
<evidence type="ECO:0000256" key="3">
    <source>
        <dbReference type="ARBA" id="ARBA00022490"/>
    </source>
</evidence>
<keyword evidence="6" id="KW-0067">ATP-binding</keyword>
<dbReference type="FunFam" id="1.10.8.720:FF:000001">
    <property type="entry name" value="dynein heavy chain 7, axonemal"/>
    <property type="match status" value="1"/>
</dbReference>
<evidence type="ECO:0000259" key="18">
    <source>
        <dbReference type="Pfam" id="PF12781"/>
    </source>
</evidence>
<dbReference type="Pfam" id="PF12777">
    <property type="entry name" value="MT"/>
    <property type="match status" value="1"/>
</dbReference>
<dbReference type="Gene3D" id="3.40.50.300">
    <property type="entry name" value="P-loop containing nucleotide triphosphate hydrolases"/>
    <property type="match status" value="4"/>
</dbReference>
<feature type="domain" description="Dynein heavy chain region D6 P-loop" evidence="14">
    <location>
        <begin position="1922"/>
        <end position="2036"/>
    </location>
</feature>
<keyword evidence="12" id="KW-0966">Cell projection</keyword>
<evidence type="ECO:0000256" key="1">
    <source>
        <dbReference type="ARBA" id="ARBA00004430"/>
    </source>
</evidence>
<dbReference type="FunFam" id="3.40.50.300:FF:002141">
    <property type="entry name" value="Dynein heavy chain"/>
    <property type="match status" value="1"/>
</dbReference>
<feature type="coiled-coil region" evidence="13">
    <location>
        <begin position="1327"/>
        <end position="1368"/>
    </location>
</feature>
<evidence type="ECO:0000256" key="9">
    <source>
        <dbReference type="ARBA" id="ARBA00023069"/>
    </source>
</evidence>
<evidence type="ECO:0000259" key="16">
    <source>
        <dbReference type="Pfam" id="PF12777"/>
    </source>
</evidence>
<dbReference type="GO" id="GO:0051959">
    <property type="term" value="F:dynein light intermediate chain binding"/>
    <property type="evidence" value="ECO:0007669"/>
    <property type="project" value="InterPro"/>
</dbReference>
<dbReference type="FunFam" id="3.40.50.300:FF:001328">
    <property type="entry name" value="Dynein heavy chain 6, axonemal"/>
    <property type="match status" value="1"/>
</dbReference>
<dbReference type="GO" id="GO:0008569">
    <property type="term" value="F:minus-end-directed microtubule motor activity"/>
    <property type="evidence" value="ECO:0007669"/>
    <property type="project" value="InterPro"/>
</dbReference>
<dbReference type="OrthoDB" id="447173at2759"/>
<dbReference type="FunFam" id="1.20.920.30:FF:000002">
    <property type="entry name" value="Dynein axonemal heavy chain 3"/>
    <property type="match status" value="1"/>
</dbReference>
<reference evidence="22" key="1">
    <citation type="submission" date="2022-01" db="EMBL/GenBank/DDBJ databases">
        <authorList>
            <person name="King R."/>
        </authorList>
    </citation>
    <scope>NUCLEOTIDE SEQUENCE</scope>
</reference>
<keyword evidence="8 13" id="KW-0175">Coiled coil</keyword>
<sequence>MRAVKSVLRAAGALKLRYPKEREDILVLRSIIDINLAKFLEQDVPLFEGITSDLFPGAVLPEPDYVILNKAVKDVCKVMNIQCVPFFLQKVQQLYEMINVRHGLMLVGYPFAGKTTCYRVLGDALGLIEERGGMDEHKAVFIIMNPKSITMGQLYGQFDPISHEWSDGVLAISFRFFAMSSTEDRKWLIFDGPVDAVWIENMNTVLDDNKKLCLMSGEIIQLANTTTLMFEPMDLDVASPATVSRVGMIYLEPKALGWEPILWSWLNVLPPFINNDFYKMMLFNLFLRFCKPLLWLVKKGLKEISGTLEHNLIRAVMNYFDCFMDDFYDEKYRDQVSDLDVRAQIEGSFFFSCIWGVGSTIDINSREKFSYMFRMLLEKEVPQQLAEAFPDLPYLVNKPDKPYIFTIPVAETVFDYRFIKEGKGKWKLWTDELNTCPPIPRDIPVNQIIVTTVETIRNIAIMQLLIQHDKHMMIIGPTGTGKSVYITDFLLKKNTKQYIPLFINFSAQTTANQTQNVIMAKLDKRRKGVFGPPVLKRCVIFVDDVNMPVKEIYGAQPPIELLRQWFDHEMWYDLKEIVPMKLIDIQFMCAMCPPGGGGNVITPRFMRHFNHVCIDEFQESVLINIFGKIMLWHLDTRGFSKEFDPCIEEIVNATLEIFRQARLNLLPTPAKSHYLFNLRDFSRVIQGVLLSVPEATEDLIAMKRLWVHEVLRVYYDRLVDDSDRQWICQALQEICRTNLNEEMNNMFKRLRTGSAPIGEPELRNLIYCDFANPKADTRNYIEVHNIDALTKIVEGYLAEFNNMSKKPMNLVLFRFAVEHLSKICRILKQPRSHGLCVGVGGSGRQSVTRLSAHISEYELYQVEITRTYGVVEWREDIKTILRKSSSSELPSVFMFSDTQIKEEAFLEDLSNLMNSGEVPNIFSTEEKMELCEKMRQLDRQRDKSLQTDGSPPALYNFFVQIVREQLHLILTMSPIGESFRNRVRKFPALVNCCTIDWFQAWPEDALLAVATRFLGELDLTAHEKKVCIDMCQMFHVSTQVLSEEFFVRLRRHNYVTPTSYLEMINTFKMFLEKKRKEILDSKKRYEIGVEKLVTAGAEVAIMQANLEALQPQLVIAAENVQKTMVIVEEQKQDASVVEKNIQADEVVAGEQAKEAQAIKDDCDMNLAEAMPILEAALDALNTLTPADISLVKAMKNPPKGVKLVMEAVCIVKEVKPQRVPAPSGMGMIDDYWGPSLKLLSDIRFLENLMNFDKDNIPTKVMDKLRHQILNDENFDPDKIKTASTAAEGLCKWVIAIAKYDRVAKIVAPKQAALAVAEGMLATAMGDLEVKRAELRAAKDKVARLEAALEAAKQKYKDLQDDVNMCMMKKQRAEELIGGLGGEKDRWVQIAYDLGQIYLILTGDVLLAAGVVAYLGPFTMVFRNKQTKRWIKSLTESGVFCSQEFQLTSVLGDPVVIRSWSIFGLPSDNFSVDNGIIISNARRYALLIDPQGQANKWIKNMEKANNLAIIRLNQADYVRILENAIQFGQPVLLENIGEEVDPVLEPVLGQQTFKQGGALYLKLGDSIVEYCAQFKLYLTTKLRNPHYLPEIAVKVTLVNFMITKVGLQDQILGITVAKERPDLEAEKNNLILQGAENKRALKEIEDKILMVLSTSQGNILEDESAVQILSSSKVISNDIAAKQAVAEVTEKQIDNARLEYTPIAAHSTILFFSIADLANIDPMYQYSLVWFINLFKSGIDNTERVEDVQHRLRDLETYFTYSLYVNICRSLFEKDKLLFSLLLTINLMASRGDLNKAEWMFFLTGGVGLENVNINPTTWLIKKSWDELCRLNDLQAFHGIVQHITDNSDKWKVLFDSGEPQECKLPEPWETKLNLLQKLVLLRCIRFDKIVPAVQNFVVSHIGKKFIEPPPFDLSSSYADSHCCIPLIFILTPGSDPTGVLLKFADDQGFGTNRLFALSLGQGQGPIAMKLIDDGVRNGTWVVLQNCHLAKSFMPNLEKICENLTPDSTHPDFRLWLTSYPADHFPVLVLQNGVKMTNEPPKGLKNNIIRSYLSDPVCDPEWYEACKQPMPFKKLLYALCFFHASIQERRKFGPLGWNIPYEFNETDFRISVMQLQMFLNQYEDIQYEAILYLTGECNYGGRVTDDWDRRTLSTILHKFYSPLVVDNVNYPLDPTGMYYVPEKIEYDDYIAYTRNLPLISHPEVFGMHENADIMKDQQETELLFRSTLLTQVST</sequence>
<keyword evidence="10" id="KW-0505">Motor protein</keyword>
<dbReference type="GO" id="GO:0007018">
    <property type="term" value="P:microtubule-based movement"/>
    <property type="evidence" value="ECO:0007669"/>
    <property type="project" value="InterPro"/>
</dbReference>
<dbReference type="Gene3D" id="1.20.920.30">
    <property type="match status" value="1"/>
</dbReference>
<dbReference type="Gene3D" id="1.10.8.710">
    <property type="match status" value="1"/>
</dbReference>
<evidence type="ECO:0000256" key="7">
    <source>
        <dbReference type="ARBA" id="ARBA00023017"/>
    </source>
</evidence>
<dbReference type="InterPro" id="IPR041589">
    <property type="entry name" value="DNAH3_AAA_lid_1"/>
</dbReference>
<evidence type="ECO:0008006" key="24">
    <source>
        <dbReference type="Google" id="ProtNLM"/>
    </source>
</evidence>
<dbReference type="InterPro" id="IPR024317">
    <property type="entry name" value="Dynein_heavy_chain_D4_dom"/>
</dbReference>
<keyword evidence="5" id="KW-0547">Nucleotide-binding</keyword>
<evidence type="ECO:0000256" key="12">
    <source>
        <dbReference type="ARBA" id="ARBA00023273"/>
    </source>
</evidence>
<dbReference type="Pfam" id="PF12775">
    <property type="entry name" value="AAA_7"/>
    <property type="match status" value="1"/>
</dbReference>
<dbReference type="InterPro" id="IPR042219">
    <property type="entry name" value="AAA_lid_11_sf"/>
</dbReference>
<dbReference type="GO" id="GO:0005524">
    <property type="term" value="F:ATP binding"/>
    <property type="evidence" value="ECO:0007669"/>
    <property type="project" value="UniProtKB-KW"/>
</dbReference>
<dbReference type="Gene3D" id="1.20.920.20">
    <property type="match status" value="1"/>
</dbReference>
<dbReference type="Proteomes" id="UP001153636">
    <property type="component" value="Chromosome 13"/>
</dbReference>
<dbReference type="Pfam" id="PF17857">
    <property type="entry name" value="AAA_lid_1"/>
    <property type="match status" value="1"/>
</dbReference>
<evidence type="ECO:0000256" key="5">
    <source>
        <dbReference type="ARBA" id="ARBA00022741"/>
    </source>
</evidence>
<dbReference type="PANTHER" id="PTHR22878:SF66">
    <property type="entry name" value="DYNEIN AXONEMAL HEAVY CHAIN 7"/>
    <property type="match status" value="1"/>
</dbReference>
<dbReference type="SUPFAM" id="SSF52540">
    <property type="entry name" value="P-loop containing nucleoside triphosphate hydrolases"/>
    <property type="match status" value="3"/>
</dbReference>
<dbReference type="Pfam" id="PF17852">
    <property type="entry name" value="Dynein_AAA_lid"/>
    <property type="match status" value="1"/>
</dbReference>
<evidence type="ECO:0000256" key="4">
    <source>
        <dbReference type="ARBA" id="ARBA00022701"/>
    </source>
</evidence>
<keyword evidence="3" id="KW-0963">Cytoplasm</keyword>
<feature type="domain" description="Dynein heavy chain hydrolytic ATP-binding dynein motor region" evidence="15">
    <location>
        <begin position="1"/>
        <end position="115"/>
    </location>
</feature>
<evidence type="ECO:0000256" key="11">
    <source>
        <dbReference type="ARBA" id="ARBA00023212"/>
    </source>
</evidence>
<dbReference type="InterPro" id="IPR041466">
    <property type="entry name" value="Dynein_AAA5_ext"/>
</dbReference>
<dbReference type="FunFam" id="1.10.8.1220:FF:000001">
    <property type="entry name" value="Dynein axonemal heavy chain 5"/>
    <property type="match status" value="1"/>
</dbReference>
<dbReference type="PANTHER" id="PTHR22878">
    <property type="entry name" value="DYNEIN HEAVY CHAIN 6, AXONEMAL-LIKE-RELATED"/>
    <property type="match status" value="1"/>
</dbReference>
<dbReference type="InterPro" id="IPR035706">
    <property type="entry name" value="AAA_9"/>
</dbReference>
<organism evidence="22 23">
    <name type="scientific">Psylliodes chrysocephalus</name>
    <dbReference type="NCBI Taxonomy" id="3402493"/>
    <lineage>
        <taxon>Eukaryota</taxon>
        <taxon>Metazoa</taxon>
        <taxon>Ecdysozoa</taxon>
        <taxon>Arthropoda</taxon>
        <taxon>Hexapoda</taxon>
        <taxon>Insecta</taxon>
        <taxon>Pterygota</taxon>
        <taxon>Neoptera</taxon>
        <taxon>Endopterygota</taxon>
        <taxon>Coleoptera</taxon>
        <taxon>Polyphaga</taxon>
        <taxon>Cucujiformia</taxon>
        <taxon>Chrysomeloidea</taxon>
        <taxon>Chrysomelidae</taxon>
        <taxon>Galerucinae</taxon>
        <taxon>Alticini</taxon>
        <taxon>Psylliodes</taxon>
    </lineage>
</organism>
<feature type="domain" description="Dynein heavy chain 3 AAA+ lid" evidence="20">
    <location>
        <begin position="651"/>
        <end position="729"/>
    </location>
</feature>
<dbReference type="GO" id="GO:0030286">
    <property type="term" value="C:dynein complex"/>
    <property type="evidence" value="ECO:0007669"/>
    <property type="project" value="UniProtKB-KW"/>
</dbReference>
<evidence type="ECO:0000256" key="6">
    <source>
        <dbReference type="ARBA" id="ARBA00022840"/>
    </source>
</evidence>
<feature type="domain" description="Dynein heavy chain AAA lid" evidence="21">
    <location>
        <begin position="2071"/>
        <end position="2210"/>
    </location>
</feature>
<keyword evidence="23" id="KW-1185">Reference proteome</keyword>
<evidence type="ECO:0000259" key="17">
    <source>
        <dbReference type="Pfam" id="PF12780"/>
    </source>
</evidence>
<evidence type="ECO:0000256" key="13">
    <source>
        <dbReference type="SAM" id="Coils"/>
    </source>
</evidence>
<dbReference type="InterPro" id="IPR024743">
    <property type="entry name" value="Dynein_HC_stalk"/>
</dbReference>
<keyword evidence="4" id="KW-0493">Microtubule</keyword>
<keyword evidence="7" id="KW-0243">Dynein</keyword>
<dbReference type="EMBL" id="OV651825">
    <property type="protein sequence ID" value="CAH1102971.1"/>
    <property type="molecule type" value="Genomic_DNA"/>
</dbReference>
<dbReference type="Pfam" id="PF18198">
    <property type="entry name" value="AAA_lid_11"/>
    <property type="match status" value="1"/>
</dbReference>
<dbReference type="Pfam" id="PF12781">
    <property type="entry name" value="AAA_9"/>
    <property type="match status" value="1"/>
</dbReference>
<dbReference type="Pfam" id="PF12780">
    <property type="entry name" value="AAA_8"/>
    <property type="match status" value="1"/>
</dbReference>
<dbReference type="Gene3D" id="1.10.8.720">
    <property type="entry name" value="Region D6 of dynein motor"/>
    <property type="match status" value="1"/>
</dbReference>
<keyword evidence="9" id="KW-0969">Cilium</keyword>
<dbReference type="InterPro" id="IPR035699">
    <property type="entry name" value="AAA_6"/>
</dbReference>
<evidence type="ECO:0000256" key="8">
    <source>
        <dbReference type="ARBA" id="ARBA00023054"/>
    </source>
</evidence>
<dbReference type="FunFam" id="3.40.50.300:FF:000223">
    <property type="entry name" value="Dynein heavy chain 3, axonemal"/>
    <property type="match status" value="1"/>
</dbReference>
<evidence type="ECO:0000259" key="21">
    <source>
        <dbReference type="Pfam" id="PF18198"/>
    </source>
</evidence>
<comment type="subcellular location">
    <subcellularLocation>
        <location evidence="1">Cytoplasm</location>
        <location evidence="1">Cytoskeleton</location>
        <location evidence="1">Cilium axoneme</location>
    </subcellularLocation>
</comment>
<evidence type="ECO:0000259" key="20">
    <source>
        <dbReference type="Pfam" id="PF17857"/>
    </source>
</evidence>
<evidence type="ECO:0000313" key="23">
    <source>
        <dbReference type="Proteomes" id="UP001153636"/>
    </source>
</evidence>
<dbReference type="FunFam" id="1.10.8.710:FF:000008">
    <property type="entry name" value="Dynein axonemal heavy chain 3"/>
    <property type="match status" value="1"/>
</dbReference>
<gene>
    <name evidence="22" type="ORF">PSYICH_LOCUS3758</name>
</gene>
<evidence type="ECO:0000313" key="22">
    <source>
        <dbReference type="EMBL" id="CAH1102971.1"/>
    </source>
</evidence>
<dbReference type="Gene3D" id="1.10.472.130">
    <property type="match status" value="1"/>
</dbReference>
<dbReference type="InterPro" id="IPR043157">
    <property type="entry name" value="Dynein_AAA1S"/>
</dbReference>
<dbReference type="GO" id="GO:0005874">
    <property type="term" value="C:microtubule"/>
    <property type="evidence" value="ECO:0007669"/>
    <property type="project" value="UniProtKB-KW"/>
</dbReference>
<dbReference type="GO" id="GO:0045505">
    <property type="term" value="F:dynein intermediate chain binding"/>
    <property type="evidence" value="ECO:0007669"/>
    <property type="project" value="InterPro"/>
</dbReference>
<name>A0A9P0CRM1_9CUCU</name>
<feature type="domain" description="Dynein heavy chain AAA 5 extension" evidence="19">
    <location>
        <begin position="284"/>
        <end position="431"/>
    </location>
</feature>
<dbReference type="InterPro" id="IPR004273">
    <property type="entry name" value="Dynein_heavy_D6_P-loop"/>
</dbReference>